<accession>A0A192YAU5</accession>
<proteinExistence type="predicted"/>
<name>A0A192YAU5_9CAUD</name>
<organism evidence="1 2">
    <name type="scientific">Morganella phage vB_MmoM_MP1</name>
    <dbReference type="NCBI Taxonomy" id="1852628"/>
    <lineage>
        <taxon>Viruses</taxon>
        <taxon>Duplodnaviria</taxon>
        <taxon>Heunggongvirae</taxon>
        <taxon>Uroviricota</taxon>
        <taxon>Caudoviricetes</taxon>
        <taxon>Pantevenvirales</taxon>
        <taxon>Straboviridae</taxon>
        <taxon>Gualtarvirus</taxon>
        <taxon>Gualtarvirus mp1</taxon>
    </lineage>
</organism>
<dbReference type="GeneID" id="29059437"/>
<reference evidence="1 2" key="1">
    <citation type="submission" date="2016-04" db="EMBL/GenBank/DDBJ databases">
        <title>Comparative genomics of Morganella phages MP1 and MP2 define new clades among the T4 and T7-like Viruses.</title>
        <authorList>
            <person name="Pinto G."/>
            <person name="Oliveira A."/>
            <person name="Malgorzata L."/>
            <person name="Kropinski A."/>
            <person name="Azeredo J."/>
        </authorList>
    </citation>
    <scope>NUCLEOTIDE SEQUENCE [LARGE SCALE GENOMIC DNA]</scope>
</reference>
<evidence type="ECO:0000313" key="2">
    <source>
        <dbReference type="Proteomes" id="UP000203816"/>
    </source>
</evidence>
<dbReference type="KEGG" id="vg:29059437"/>
<protein>
    <submittedName>
        <fullName evidence="1">Uncharacterized protein</fullName>
    </submittedName>
</protein>
<sequence>MKTYLMVSGVKYLVDVSPLYDGHGSVEIVGYVAEIDNYCFCWTETGHSIENALYKLKCKLEE</sequence>
<dbReference type="RefSeq" id="YP_009279860.1">
    <property type="nucleotide sequence ID" value="NC_031020.1"/>
</dbReference>
<dbReference type="Proteomes" id="UP000203816">
    <property type="component" value="Segment"/>
</dbReference>
<keyword evidence="2" id="KW-1185">Reference proteome</keyword>
<evidence type="ECO:0000313" key="1">
    <source>
        <dbReference type="EMBL" id="ANM46647.1"/>
    </source>
</evidence>
<dbReference type="EMBL" id="KX078569">
    <property type="protein sequence ID" value="ANM46647.1"/>
    <property type="molecule type" value="Genomic_DNA"/>
</dbReference>
<gene>
    <name evidence="1" type="ORF">MP1_gp0003</name>
</gene>